<sequence length="293" mass="30454">MWMALALGAAVCFGLRGVLYRKTSQKTRDWQLLLCGGFLTGAIVSLALALAARQRWTADVWIGAVMGVLSFAGNASMYRGLAVGKTSIVAVLSGLPPVVAAAAAYFFWGERLNAFQATSFVLIMAAVPLLKHGGGWSGSGAVWGLLTMLFFGLNDAAGKQSARLGADIFPVMFAMFATGTSLFALAQAFGRRRGGGRRGGGAGDPDSAGHASWGPLETFAKGMAVGLTNVVGLTFMLSAMRTGPTALVSAIAGLNVLLLLLYGRLALRESFTRPELAGMALALSGVVLLRLFG</sequence>
<feature type="transmembrane region" description="Helical" evidence="3">
    <location>
        <begin position="136"/>
        <end position="156"/>
    </location>
</feature>
<feature type="transmembrane region" description="Helical" evidence="3">
    <location>
        <begin position="246"/>
        <end position="264"/>
    </location>
</feature>
<keyword evidence="3" id="KW-0472">Membrane</keyword>
<dbReference type="Proteomes" id="UP000243688">
    <property type="component" value="Unassembled WGS sequence"/>
</dbReference>
<organism evidence="5 6">
    <name type="scientific">Candidatus Reconcilbacillus cellulovorans</name>
    <dbReference type="NCBI Taxonomy" id="1906605"/>
    <lineage>
        <taxon>Bacteria</taxon>
        <taxon>Bacillati</taxon>
        <taxon>Bacillota</taxon>
        <taxon>Bacilli</taxon>
        <taxon>Bacillales</taxon>
        <taxon>Paenibacillaceae</taxon>
        <taxon>Candidatus Reconcilbacillus</taxon>
    </lineage>
</organism>
<keyword evidence="3" id="KW-0812">Transmembrane</keyword>
<accession>A0A2A6DXW8</accession>
<dbReference type="PANTHER" id="PTHR22911">
    <property type="entry name" value="ACYL-MALONYL CONDENSING ENZYME-RELATED"/>
    <property type="match status" value="1"/>
</dbReference>
<comment type="similarity">
    <text evidence="2">Belongs to the EamA transporter family.</text>
</comment>
<feature type="transmembrane region" description="Helical" evidence="3">
    <location>
        <begin position="87"/>
        <end position="107"/>
    </location>
</feature>
<evidence type="ECO:0000313" key="5">
    <source>
        <dbReference type="EMBL" id="PDO09604.1"/>
    </source>
</evidence>
<protein>
    <recommendedName>
        <fullName evidence="4">EamA domain-containing protein</fullName>
    </recommendedName>
</protein>
<dbReference type="Gene3D" id="1.10.3730.20">
    <property type="match status" value="2"/>
</dbReference>
<evidence type="ECO:0000256" key="3">
    <source>
        <dbReference type="SAM" id="Phobius"/>
    </source>
</evidence>
<feature type="transmembrane region" description="Helical" evidence="3">
    <location>
        <begin position="60"/>
        <end position="81"/>
    </location>
</feature>
<comment type="subcellular location">
    <subcellularLocation>
        <location evidence="1">Endomembrane system</location>
        <topology evidence="1">Multi-pass membrane protein</topology>
    </subcellularLocation>
</comment>
<gene>
    <name evidence="5" type="ORF">BLM47_11510</name>
</gene>
<name>A0A2A6DXW8_9BACL</name>
<dbReference type="SUPFAM" id="SSF103481">
    <property type="entry name" value="Multidrug resistance efflux transporter EmrE"/>
    <property type="match status" value="2"/>
</dbReference>
<dbReference type="EMBL" id="MOXJ01000033">
    <property type="protein sequence ID" value="PDO09604.1"/>
    <property type="molecule type" value="Genomic_DNA"/>
</dbReference>
<proteinExistence type="inferred from homology"/>
<dbReference type="PANTHER" id="PTHR22911:SF137">
    <property type="entry name" value="SOLUTE CARRIER FAMILY 35 MEMBER G2-RELATED"/>
    <property type="match status" value="1"/>
</dbReference>
<keyword evidence="3" id="KW-1133">Transmembrane helix</keyword>
<evidence type="ECO:0000256" key="1">
    <source>
        <dbReference type="ARBA" id="ARBA00004127"/>
    </source>
</evidence>
<evidence type="ECO:0000313" key="6">
    <source>
        <dbReference type="Proteomes" id="UP000243688"/>
    </source>
</evidence>
<comment type="caution">
    <text evidence="5">The sequence shown here is derived from an EMBL/GenBank/DDBJ whole genome shotgun (WGS) entry which is preliminary data.</text>
</comment>
<reference evidence="5 6" key="1">
    <citation type="submission" date="2016-12" db="EMBL/GenBank/DDBJ databases">
        <title>Candidatus Reconcilibacillus cellulovorans genome.</title>
        <authorList>
            <person name="Kolinko S."/>
            <person name="Wu Y.-W."/>
            <person name="Tachea F."/>
            <person name="Denzel E."/>
            <person name="Hiras J."/>
            <person name="Baecker N."/>
            <person name="Chan L.J."/>
            <person name="Eichorst S.A."/>
            <person name="Frey D."/>
            <person name="Adams P.D."/>
            <person name="Pray T."/>
            <person name="Tanjore D."/>
            <person name="Petzold C.J."/>
            <person name="Gladden J.M."/>
            <person name="Simmons B.A."/>
            <person name="Singer S.W."/>
        </authorList>
    </citation>
    <scope>NUCLEOTIDE SEQUENCE [LARGE SCALE GENOMIC DNA]</scope>
    <source>
        <strain evidence="5">JTherm</strain>
    </source>
</reference>
<feature type="transmembrane region" description="Helical" evidence="3">
    <location>
        <begin position="168"/>
        <end position="189"/>
    </location>
</feature>
<dbReference type="InterPro" id="IPR000620">
    <property type="entry name" value="EamA_dom"/>
</dbReference>
<feature type="domain" description="EamA" evidence="4">
    <location>
        <begin position="139"/>
        <end position="289"/>
    </location>
</feature>
<feature type="domain" description="EamA" evidence="4">
    <location>
        <begin position="2"/>
        <end position="127"/>
    </location>
</feature>
<evidence type="ECO:0000259" key="4">
    <source>
        <dbReference type="Pfam" id="PF00892"/>
    </source>
</evidence>
<dbReference type="Pfam" id="PF00892">
    <property type="entry name" value="EamA"/>
    <property type="match status" value="2"/>
</dbReference>
<dbReference type="GO" id="GO:0016020">
    <property type="term" value="C:membrane"/>
    <property type="evidence" value="ECO:0007669"/>
    <property type="project" value="InterPro"/>
</dbReference>
<evidence type="ECO:0000256" key="2">
    <source>
        <dbReference type="ARBA" id="ARBA00007362"/>
    </source>
</evidence>
<dbReference type="InterPro" id="IPR037185">
    <property type="entry name" value="EmrE-like"/>
</dbReference>
<dbReference type="AlphaFoldDB" id="A0A2A6DXW8"/>
<feature type="transmembrane region" description="Helical" evidence="3">
    <location>
        <begin position="31"/>
        <end position="51"/>
    </location>
</feature>
<feature type="transmembrane region" description="Helical" evidence="3">
    <location>
        <begin position="276"/>
        <end position="292"/>
    </location>
</feature>